<accession>M2Z1U8</accession>
<gene>
    <name evidence="1" type="ORF">H261_19209</name>
</gene>
<dbReference type="STRING" id="1244869.H261_19209"/>
<protein>
    <submittedName>
        <fullName evidence="1">Uncharacterized protein</fullName>
    </submittedName>
</protein>
<dbReference type="Proteomes" id="UP000011744">
    <property type="component" value="Unassembled WGS sequence"/>
</dbReference>
<evidence type="ECO:0000313" key="1">
    <source>
        <dbReference type="EMBL" id="EME68270.1"/>
    </source>
</evidence>
<proteinExistence type="predicted"/>
<dbReference type="AlphaFoldDB" id="M2Z1U8"/>
<keyword evidence="2" id="KW-1185">Reference proteome</keyword>
<dbReference type="EMBL" id="AONQ01000072">
    <property type="protein sequence ID" value="EME68270.1"/>
    <property type="molecule type" value="Genomic_DNA"/>
</dbReference>
<sequence length="63" mass="6768">MAKLNSRIMKLETAQASGPTHEEALAALLRVESPPFGYTDIQRTADIETLRRDDANLAAAGLG</sequence>
<evidence type="ECO:0000313" key="2">
    <source>
        <dbReference type="Proteomes" id="UP000011744"/>
    </source>
</evidence>
<organism evidence="1 2">
    <name type="scientific">Paramagnetospirillum caucaseum</name>
    <dbReference type="NCBI Taxonomy" id="1244869"/>
    <lineage>
        <taxon>Bacteria</taxon>
        <taxon>Pseudomonadati</taxon>
        <taxon>Pseudomonadota</taxon>
        <taxon>Alphaproteobacteria</taxon>
        <taxon>Rhodospirillales</taxon>
        <taxon>Magnetospirillaceae</taxon>
        <taxon>Paramagnetospirillum</taxon>
    </lineage>
</organism>
<dbReference type="RefSeq" id="WP_008620805.1">
    <property type="nucleotide sequence ID" value="NZ_AONQ01000072.1"/>
</dbReference>
<comment type="caution">
    <text evidence="1">The sequence shown here is derived from an EMBL/GenBank/DDBJ whole genome shotgun (WGS) entry which is preliminary data.</text>
</comment>
<name>M2Z1U8_9PROT</name>
<reference evidence="1 2" key="1">
    <citation type="journal article" date="2014" name="Genome Announc.">
        <title>Draft Genome Sequence of Magnetospirillum sp. Strain SO-1, a Freshwater Magnetotactic Bacterium Isolated from the Ol'khovka River, Russia.</title>
        <authorList>
            <person name="Grouzdev D.S."/>
            <person name="Dziuba M.V."/>
            <person name="Sukhacheva M.S."/>
            <person name="Mardanov A.V."/>
            <person name="Beletskiy A.V."/>
            <person name="Kuznetsov B.B."/>
            <person name="Skryabin K.G."/>
        </authorList>
    </citation>
    <scope>NUCLEOTIDE SEQUENCE [LARGE SCALE GENOMIC DNA]</scope>
    <source>
        <strain evidence="1 2">SO-1</strain>
    </source>
</reference>